<gene>
    <name evidence="4" type="ORF">HNR68_000950</name>
</gene>
<keyword evidence="1 4" id="KW-0808">Transferase</keyword>
<evidence type="ECO:0000313" key="4">
    <source>
        <dbReference type="EMBL" id="NYI82320.1"/>
    </source>
</evidence>
<name>A0A853APF5_9PSEU</name>
<proteinExistence type="predicted"/>
<dbReference type="EMBL" id="JACCFJ010000001">
    <property type="protein sequence ID" value="NYI82320.1"/>
    <property type="molecule type" value="Genomic_DNA"/>
</dbReference>
<reference evidence="4 5" key="1">
    <citation type="submission" date="2020-07" db="EMBL/GenBank/DDBJ databases">
        <title>Sequencing the genomes of 1000 actinobacteria strains.</title>
        <authorList>
            <person name="Klenk H.-P."/>
        </authorList>
    </citation>
    <scope>NUCLEOTIDE SEQUENCE [LARGE SCALE GENOMIC DNA]</scope>
    <source>
        <strain evidence="4 5">DSM 44065</strain>
    </source>
</reference>
<dbReference type="InterPro" id="IPR016181">
    <property type="entry name" value="Acyl_CoA_acyltransferase"/>
</dbReference>
<dbReference type="AlphaFoldDB" id="A0A853APF5"/>
<dbReference type="InterPro" id="IPR000182">
    <property type="entry name" value="GNAT_dom"/>
</dbReference>
<dbReference type="Pfam" id="PF00583">
    <property type="entry name" value="Acetyltransf_1"/>
    <property type="match status" value="1"/>
</dbReference>
<dbReference type="PANTHER" id="PTHR43877:SF2">
    <property type="entry name" value="AMINOALKYLPHOSPHONATE N-ACETYLTRANSFERASE-RELATED"/>
    <property type="match status" value="1"/>
</dbReference>
<dbReference type="SUPFAM" id="SSF55729">
    <property type="entry name" value="Acyl-CoA N-acyltransferases (Nat)"/>
    <property type="match status" value="1"/>
</dbReference>
<dbReference type="Gene3D" id="3.40.630.30">
    <property type="match status" value="1"/>
</dbReference>
<evidence type="ECO:0000256" key="1">
    <source>
        <dbReference type="ARBA" id="ARBA00022679"/>
    </source>
</evidence>
<protein>
    <submittedName>
        <fullName evidence="4">GNAT superfamily N-acetyltransferase</fullName>
    </submittedName>
</protein>
<dbReference type="InterPro" id="IPR050832">
    <property type="entry name" value="Bact_Acetyltransf"/>
</dbReference>
<evidence type="ECO:0000256" key="2">
    <source>
        <dbReference type="ARBA" id="ARBA00023315"/>
    </source>
</evidence>
<dbReference type="CDD" id="cd04301">
    <property type="entry name" value="NAT_SF"/>
    <property type="match status" value="1"/>
</dbReference>
<keyword evidence="2" id="KW-0012">Acyltransferase</keyword>
<sequence length="182" mass="20025">MPILSSPEPLSGDLLVRPAGPGEEEAVLDLLSEAAAWLRDRGIAQWPPRFPVESVQAQIAAGEALLVEREGAPVATVAVAEDDEFWGPGAEPAYYVSRLAVARRASGARLGHRIIDWVEAKAAARGWRYVRLATSRDNPDLRRYYEEVGFRHVADPPHARWPTSLYEREVGARHRVGPDSAV</sequence>
<dbReference type="GO" id="GO:0016747">
    <property type="term" value="F:acyltransferase activity, transferring groups other than amino-acyl groups"/>
    <property type="evidence" value="ECO:0007669"/>
    <property type="project" value="InterPro"/>
</dbReference>
<evidence type="ECO:0000313" key="5">
    <source>
        <dbReference type="Proteomes" id="UP000587002"/>
    </source>
</evidence>
<organism evidence="4 5">
    <name type="scientific">Saccharopolyspora hordei</name>
    <dbReference type="NCBI Taxonomy" id="1838"/>
    <lineage>
        <taxon>Bacteria</taxon>
        <taxon>Bacillati</taxon>
        <taxon>Actinomycetota</taxon>
        <taxon>Actinomycetes</taxon>
        <taxon>Pseudonocardiales</taxon>
        <taxon>Pseudonocardiaceae</taxon>
        <taxon>Saccharopolyspora</taxon>
    </lineage>
</organism>
<dbReference type="Proteomes" id="UP000587002">
    <property type="component" value="Unassembled WGS sequence"/>
</dbReference>
<dbReference type="RefSeq" id="WP_179718015.1">
    <property type="nucleotide sequence ID" value="NZ_BAABFH010000001.1"/>
</dbReference>
<feature type="domain" description="N-acetyltransferase" evidence="3">
    <location>
        <begin position="14"/>
        <end position="171"/>
    </location>
</feature>
<dbReference type="PROSITE" id="PS51186">
    <property type="entry name" value="GNAT"/>
    <property type="match status" value="1"/>
</dbReference>
<dbReference type="PANTHER" id="PTHR43877">
    <property type="entry name" value="AMINOALKYLPHOSPHONATE N-ACETYLTRANSFERASE-RELATED-RELATED"/>
    <property type="match status" value="1"/>
</dbReference>
<accession>A0A853APF5</accession>
<keyword evidence="5" id="KW-1185">Reference proteome</keyword>
<comment type="caution">
    <text evidence="4">The sequence shown here is derived from an EMBL/GenBank/DDBJ whole genome shotgun (WGS) entry which is preliminary data.</text>
</comment>
<evidence type="ECO:0000259" key="3">
    <source>
        <dbReference type="PROSITE" id="PS51186"/>
    </source>
</evidence>